<name>A0ACC0NQC2_RHOML</name>
<protein>
    <submittedName>
        <fullName evidence="1">Uncharacterized protein</fullName>
    </submittedName>
</protein>
<keyword evidence="2" id="KW-1185">Reference proteome</keyword>
<dbReference type="Proteomes" id="UP001062846">
    <property type="component" value="Chromosome 5"/>
</dbReference>
<accession>A0ACC0NQC2</accession>
<evidence type="ECO:0000313" key="1">
    <source>
        <dbReference type="EMBL" id="KAI8555485.1"/>
    </source>
</evidence>
<evidence type="ECO:0000313" key="2">
    <source>
        <dbReference type="Proteomes" id="UP001062846"/>
    </source>
</evidence>
<reference evidence="1" key="1">
    <citation type="submission" date="2022-02" db="EMBL/GenBank/DDBJ databases">
        <title>Plant Genome Project.</title>
        <authorList>
            <person name="Zhang R.-G."/>
        </authorList>
    </citation>
    <scope>NUCLEOTIDE SEQUENCE</scope>
    <source>
        <strain evidence="1">AT1</strain>
    </source>
</reference>
<comment type="caution">
    <text evidence="1">The sequence shown here is derived from an EMBL/GenBank/DDBJ whole genome shotgun (WGS) entry which is preliminary data.</text>
</comment>
<sequence length="206" mass="23088">MSIKKGREVPQEKRDVYVSASPSISRSQNQSVNHCTKFVTLGCVFTSAVCRLPQDAILGRRHPGVRQHRPPLQLAGRPLHAVMDYFYEKRWSHTPQYKIGYCQQWPDKVHWPTELGPKPALYFNVGMFVYEPSLSVYDDLLSTLKVTPPTPFAEQRRSLTPADEGKTEKLFGGAATCTRHGRASTEKEALVGEANTTSDGGGGWRR</sequence>
<dbReference type="EMBL" id="CM046392">
    <property type="protein sequence ID" value="KAI8555485.1"/>
    <property type="molecule type" value="Genomic_DNA"/>
</dbReference>
<gene>
    <name evidence="1" type="ORF">RHMOL_Rhmol05G0176400</name>
</gene>
<proteinExistence type="predicted"/>
<organism evidence="1 2">
    <name type="scientific">Rhododendron molle</name>
    <name type="common">Chinese azalea</name>
    <name type="synonym">Azalea mollis</name>
    <dbReference type="NCBI Taxonomy" id="49168"/>
    <lineage>
        <taxon>Eukaryota</taxon>
        <taxon>Viridiplantae</taxon>
        <taxon>Streptophyta</taxon>
        <taxon>Embryophyta</taxon>
        <taxon>Tracheophyta</taxon>
        <taxon>Spermatophyta</taxon>
        <taxon>Magnoliopsida</taxon>
        <taxon>eudicotyledons</taxon>
        <taxon>Gunneridae</taxon>
        <taxon>Pentapetalae</taxon>
        <taxon>asterids</taxon>
        <taxon>Ericales</taxon>
        <taxon>Ericaceae</taxon>
        <taxon>Ericoideae</taxon>
        <taxon>Rhodoreae</taxon>
        <taxon>Rhododendron</taxon>
    </lineage>
</organism>